<name>D1BSH3_XYLCX</name>
<evidence type="ECO:0000256" key="3">
    <source>
        <dbReference type="ARBA" id="ARBA00022475"/>
    </source>
</evidence>
<dbReference type="AlphaFoldDB" id="D1BSH3"/>
<dbReference type="InterPro" id="IPR011701">
    <property type="entry name" value="MFS"/>
</dbReference>
<feature type="transmembrane region" description="Helical" evidence="8">
    <location>
        <begin position="20"/>
        <end position="39"/>
    </location>
</feature>
<keyword evidence="6 8" id="KW-0472">Membrane</keyword>
<evidence type="ECO:0000256" key="8">
    <source>
        <dbReference type="SAM" id="Phobius"/>
    </source>
</evidence>
<proteinExistence type="predicted"/>
<feature type="transmembrane region" description="Helical" evidence="8">
    <location>
        <begin position="328"/>
        <end position="358"/>
    </location>
</feature>
<dbReference type="HOGENOM" id="CLU_001265_60_5_11"/>
<dbReference type="Pfam" id="PF07690">
    <property type="entry name" value="MFS_1"/>
    <property type="match status" value="1"/>
</dbReference>
<dbReference type="EMBL" id="CP001821">
    <property type="protein sequence ID" value="ACZ30665.1"/>
    <property type="molecule type" value="Genomic_DNA"/>
</dbReference>
<accession>D1BSH3</accession>
<evidence type="ECO:0000256" key="5">
    <source>
        <dbReference type="ARBA" id="ARBA00022989"/>
    </source>
</evidence>
<dbReference type="InterPro" id="IPR036259">
    <property type="entry name" value="MFS_trans_sf"/>
</dbReference>
<feature type="transmembrane region" description="Helical" evidence="8">
    <location>
        <begin position="170"/>
        <end position="191"/>
    </location>
</feature>
<evidence type="ECO:0000256" key="4">
    <source>
        <dbReference type="ARBA" id="ARBA00022692"/>
    </source>
</evidence>
<protein>
    <submittedName>
        <fullName evidence="9">Major facilitator superfamily MFS_1</fullName>
    </submittedName>
</protein>
<dbReference type="PANTHER" id="PTHR23517">
    <property type="entry name" value="RESISTANCE PROTEIN MDTM, PUTATIVE-RELATED-RELATED"/>
    <property type="match status" value="1"/>
</dbReference>
<feature type="transmembrane region" description="Helical" evidence="8">
    <location>
        <begin position="256"/>
        <end position="281"/>
    </location>
</feature>
<dbReference type="SUPFAM" id="SSF103473">
    <property type="entry name" value="MFS general substrate transporter"/>
    <property type="match status" value="1"/>
</dbReference>
<feature type="transmembrane region" description="Helical" evidence="8">
    <location>
        <begin position="51"/>
        <end position="69"/>
    </location>
</feature>
<evidence type="ECO:0000256" key="2">
    <source>
        <dbReference type="ARBA" id="ARBA00022448"/>
    </source>
</evidence>
<keyword evidence="3" id="KW-1003">Cell membrane</keyword>
<dbReference type="Proteomes" id="UP000002255">
    <property type="component" value="Chromosome"/>
</dbReference>
<comment type="subcellular location">
    <subcellularLocation>
        <location evidence="1">Cell membrane</location>
        <topology evidence="1">Multi-pass membrane protein</topology>
    </subcellularLocation>
</comment>
<evidence type="ECO:0000256" key="1">
    <source>
        <dbReference type="ARBA" id="ARBA00004651"/>
    </source>
</evidence>
<evidence type="ECO:0000313" key="9">
    <source>
        <dbReference type="EMBL" id="ACZ30665.1"/>
    </source>
</evidence>
<feature type="compositionally biased region" description="Gly residues" evidence="7">
    <location>
        <begin position="221"/>
        <end position="232"/>
    </location>
</feature>
<evidence type="ECO:0000313" key="10">
    <source>
        <dbReference type="Proteomes" id="UP000002255"/>
    </source>
</evidence>
<dbReference type="KEGG" id="xce:Xcel_1642"/>
<dbReference type="Gene3D" id="1.20.1250.20">
    <property type="entry name" value="MFS general substrate transporter like domains"/>
    <property type="match status" value="1"/>
</dbReference>
<dbReference type="InterPro" id="IPR050171">
    <property type="entry name" value="MFS_Transporters"/>
</dbReference>
<keyword evidence="10" id="KW-1185">Reference proteome</keyword>
<dbReference type="STRING" id="446471.Xcel_1642"/>
<keyword evidence="2" id="KW-0813">Transport</keyword>
<keyword evidence="5 8" id="KW-1133">Transmembrane helix</keyword>
<reference evidence="9 10" key="2">
    <citation type="journal article" date="2010" name="Stand. Genomic Sci.">
        <title>Complete genome sequence of Xylanimonas cellulosilytica type strain (XIL07).</title>
        <authorList>
            <person name="Foster B."/>
            <person name="Pukall R."/>
            <person name="Abt B."/>
            <person name="Nolan M."/>
            <person name="Glavina Del Rio T."/>
            <person name="Chen F."/>
            <person name="Lucas S."/>
            <person name="Tice H."/>
            <person name="Pitluck S."/>
            <person name="Cheng J.-F."/>
            <person name="Chertkov O."/>
            <person name="Brettin T."/>
            <person name="Han C."/>
            <person name="Detter J.C."/>
            <person name="Bruce D."/>
            <person name="Goodwin L."/>
            <person name="Ivanova N."/>
            <person name="Mavromatis K."/>
            <person name="Pati A."/>
            <person name="Mikhailova N."/>
            <person name="Chen A."/>
            <person name="Palaniappan K."/>
            <person name="Land M."/>
            <person name="Hauser L."/>
            <person name="Chang Y.-J."/>
            <person name="Jeffries C.D."/>
            <person name="Chain P."/>
            <person name="Rohde M."/>
            <person name="Goeker M."/>
            <person name="Bristow J."/>
            <person name="Eisen J.A."/>
            <person name="Markowitz V."/>
            <person name="Hugenholtz P."/>
            <person name="Kyrpides N.C."/>
            <person name="Klenk H.-P."/>
            <person name="Lapidus A."/>
        </authorList>
    </citation>
    <scope>NUCLEOTIDE SEQUENCE [LARGE SCALE GENOMIC DNA]</scope>
    <source>
        <strain evidence="10">DSM 15894 / CECT 5975 / LMG 20990 / XIL07</strain>
    </source>
</reference>
<sequence length="460" mass="45884">MAGVRQTLLPDDPVARALTYSTMGFALANGVFYTVSTLYFTRVVGLAPTTVGLGLGIAGGVGVASAYGAGRLADRVGAHRVLLWGTTVMALAMLAYQLAASAVVFTAIACLAVGGRAANGSARSAILAVWYTGPDRVDVRARLRVVTNVFIGLGTVVAGAALLIDTAAAYHVAMAAVGGLLLLATVPVALLPRRVPELVARLTASARLALADGGGAAGDEGGGVPADGGGAAPGTQADAGTRRAVRGPSPLRDRTYVASVACNAVVALHFGLQTVGVPLWIASTEAPTVMVSVLLVLNTVLVALFQVRAARGTDDVRFAGITVRRASWLLAFACLAYALAGYGSVVVACVLLVVAGLAHTAGEVLGEGGGWGMAFELADPRSAGAYQGLSQTGYAVASMVSPVLVTATAIDHGSAGWAVLGVVFLAGGAGAAAVAGHAARTRTAPDAPGPVAQVTAPATR</sequence>
<reference evidence="10" key="1">
    <citation type="submission" date="2009-11" db="EMBL/GenBank/DDBJ databases">
        <title>The complete chromosome of Xylanimonas cellulosilytica DSM 15894.</title>
        <authorList>
            <consortium name="US DOE Joint Genome Institute (JGI-PGF)"/>
            <person name="Lucas S."/>
            <person name="Copeland A."/>
            <person name="Lapidus A."/>
            <person name="Glavina del Rio T."/>
            <person name="Dalin E."/>
            <person name="Tice H."/>
            <person name="Bruce D."/>
            <person name="Goodwin L."/>
            <person name="Pitluck S."/>
            <person name="Kyrpides N."/>
            <person name="Mavromatis K."/>
            <person name="Ivanova N."/>
            <person name="Mikhailova N."/>
            <person name="Foster B."/>
            <person name="Clum A."/>
            <person name="Brettin T."/>
            <person name="Detter J.C."/>
            <person name="Han C."/>
            <person name="Larimer F."/>
            <person name="Land M."/>
            <person name="Hauser L."/>
            <person name="Markowitz V."/>
            <person name="Cheng J.F."/>
            <person name="Hugenholtz P."/>
            <person name="Woyke T."/>
            <person name="Wu D."/>
            <person name="Gehrich-Schroeter G."/>
            <person name="Schneider S."/>
            <person name="Pukall S.R."/>
            <person name="Klenk H.P."/>
            <person name="Eisen J.A."/>
        </authorList>
    </citation>
    <scope>NUCLEOTIDE SEQUENCE [LARGE SCALE GENOMIC DNA]</scope>
    <source>
        <strain evidence="10">DSM 15894 / CECT 5975 / LMG 20990 / XIL07</strain>
    </source>
</reference>
<dbReference type="GO" id="GO:0005886">
    <property type="term" value="C:plasma membrane"/>
    <property type="evidence" value="ECO:0007669"/>
    <property type="project" value="UniProtKB-SubCell"/>
</dbReference>
<organism evidence="9 10">
    <name type="scientific">Xylanimonas cellulosilytica (strain DSM 15894 / JCM 12276 / CECT 5975 / KCTC 9989 / LMG 20990 / NBRC 107835 / XIL07)</name>
    <dbReference type="NCBI Taxonomy" id="446471"/>
    <lineage>
        <taxon>Bacteria</taxon>
        <taxon>Bacillati</taxon>
        <taxon>Actinomycetota</taxon>
        <taxon>Actinomycetes</taxon>
        <taxon>Micrococcales</taxon>
        <taxon>Promicromonosporaceae</taxon>
        <taxon>Xylanimonas</taxon>
    </lineage>
</organism>
<feature type="transmembrane region" description="Helical" evidence="8">
    <location>
        <begin position="415"/>
        <end position="435"/>
    </location>
</feature>
<keyword evidence="4 8" id="KW-0812">Transmembrane</keyword>
<evidence type="ECO:0000256" key="6">
    <source>
        <dbReference type="ARBA" id="ARBA00023136"/>
    </source>
</evidence>
<evidence type="ECO:0000256" key="7">
    <source>
        <dbReference type="SAM" id="MobiDB-lite"/>
    </source>
</evidence>
<dbReference type="GO" id="GO:0022857">
    <property type="term" value="F:transmembrane transporter activity"/>
    <property type="evidence" value="ECO:0007669"/>
    <property type="project" value="InterPro"/>
</dbReference>
<feature type="region of interest" description="Disordered" evidence="7">
    <location>
        <begin position="221"/>
        <end position="248"/>
    </location>
</feature>
<dbReference type="eggNOG" id="COG0477">
    <property type="taxonomic scope" value="Bacteria"/>
</dbReference>
<feature type="transmembrane region" description="Helical" evidence="8">
    <location>
        <begin position="145"/>
        <end position="164"/>
    </location>
</feature>
<feature type="transmembrane region" description="Helical" evidence="8">
    <location>
        <begin position="81"/>
        <end position="114"/>
    </location>
</feature>
<feature type="transmembrane region" description="Helical" evidence="8">
    <location>
        <begin position="287"/>
        <end position="307"/>
    </location>
</feature>
<gene>
    <name evidence="9" type="ordered locus">Xcel_1642</name>
</gene>
<dbReference type="PANTHER" id="PTHR23517:SF2">
    <property type="entry name" value="MULTIDRUG RESISTANCE PROTEIN MDTH"/>
    <property type="match status" value="1"/>
</dbReference>